<dbReference type="PANTHER" id="PTHR30537:SF5">
    <property type="entry name" value="HTH-TYPE TRANSCRIPTIONAL ACTIVATOR TTDR-RELATED"/>
    <property type="match status" value="1"/>
</dbReference>
<evidence type="ECO:0000256" key="2">
    <source>
        <dbReference type="ARBA" id="ARBA00023015"/>
    </source>
</evidence>
<dbReference type="Gene3D" id="3.40.190.290">
    <property type="match status" value="1"/>
</dbReference>
<dbReference type="Gene3D" id="1.10.10.10">
    <property type="entry name" value="Winged helix-like DNA-binding domain superfamily/Winged helix DNA-binding domain"/>
    <property type="match status" value="1"/>
</dbReference>
<evidence type="ECO:0000256" key="3">
    <source>
        <dbReference type="ARBA" id="ARBA00023125"/>
    </source>
</evidence>
<dbReference type="EMBL" id="RXNU01000002">
    <property type="protein sequence ID" value="RTR40076.1"/>
    <property type="molecule type" value="Genomic_DNA"/>
</dbReference>
<dbReference type="GO" id="GO:0003677">
    <property type="term" value="F:DNA binding"/>
    <property type="evidence" value="ECO:0007669"/>
    <property type="project" value="UniProtKB-KW"/>
</dbReference>
<evidence type="ECO:0000313" key="6">
    <source>
        <dbReference type="EMBL" id="RTR40076.1"/>
    </source>
</evidence>
<evidence type="ECO:0000256" key="1">
    <source>
        <dbReference type="ARBA" id="ARBA00009437"/>
    </source>
</evidence>
<dbReference type="InterPro" id="IPR036390">
    <property type="entry name" value="WH_DNA-bd_sf"/>
</dbReference>
<dbReference type="GO" id="GO:0003700">
    <property type="term" value="F:DNA-binding transcription factor activity"/>
    <property type="evidence" value="ECO:0007669"/>
    <property type="project" value="InterPro"/>
</dbReference>
<keyword evidence="2" id="KW-0805">Transcription regulation</keyword>
<protein>
    <submittedName>
        <fullName evidence="6">LysR family transcriptional regulator</fullName>
    </submittedName>
</protein>
<keyword evidence="7" id="KW-1185">Reference proteome</keyword>
<dbReference type="InterPro" id="IPR005119">
    <property type="entry name" value="LysR_subst-bd"/>
</dbReference>
<dbReference type="PRINTS" id="PR00039">
    <property type="entry name" value="HTHLYSR"/>
</dbReference>
<dbReference type="InterPro" id="IPR036388">
    <property type="entry name" value="WH-like_DNA-bd_sf"/>
</dbReference>
<gene>
    <name evidence="6" type="ORF">EKG38_04930</name>
</gene>
<accession>A0A431WX45</accession>
<dbReference type="Pfam" id="PF00126">
    <property type="entry name" value="HTH_1"/>
    <property type="match status" value="1"/>
</dbReference>
<comment type="caution">
    <text evidence="6">The sequence shown here is derived from an EMBL/GenBank/DDBJ whole genome shotgun (WGS) entry which is preliminary data.</text>
</comment>
<comment type="similarity">
    <text evidence="1">Belongs to the LysR transcriptional regulatory family.</text>
</comment>
<dbReference type="SUPFAM" id="SSF53850">
    <property type="entry name" value="Periplasmic binding protein-like II"/>
    <property type="match status" value="1"/>
</dbReference>
<dbReference type="OrthoDB" id="6428912at2"/>
<organism evidence="6 7">
    <name type="scientific">Shewanella canadensis</name>
    <dbReference type="NCBI Taxonomy" id="271096"/>
    <lineage>
        <taxon>Bacteria</taxon>
        <taxon>Pseudomonadati</taxon>
        <taxon>Pseudomonadota</taxon>
        <taxon>Gammaproteobacteria</taxon>
        <taxon>Alteromonadales</taxon>
        <taxon>Shewanellaceae</taxon>
        <taxon>Shewanella</taxon>
    </lineage>
</organism>
<dbReference type="SUPFAM" id="SSF46785">
    <property type="entry name" value="Winged helix' DNA-binding domain"/>
    <property type="match status" value="1"/>
</dbReference>
<dbReference type="FunFam" id="1.10.10.10:FF:000001">
    <property type="entry name" value="LysR family transcriptional regulator"/>
    <property type="match status" value="1"/>
</dbReference>
<dbReference type="RefSeq" id="WP_126519126.1">
    <property type="nucleotide sequence ID" value="NZ_RXNU01000002.1"/>
</dbReference>
<keyword evidence="4" id="KW-0804">Transcription</keyword>
<evidence type="ECO:0000259" key="5">
    <source>
        <dbReference type="PROSITE" id="PS50931"/>
    </source>
</evidence>
<reference evidence="6 7" key="1">
    <citation type="submission" date="2018-12" db="EMBL/GenBank/DDBJ databases">
        <authorList>
            <person name="Yu L."/>
        </authorList>
    </citation>
    <scope>NUCLEOTIDE SEQUENCE [LARGE SCALE GENOMIC DNA]</scope>
    <source>
        <strain evidence="6 7">HAW-EB2</strain>
    </source>
</reference>
<dbReference type="Pfam" id="PF03466">
    <property type="entry name" value="LysR_substrate"/>
    <property type="match status" value="1"/>
</dbReference>
<feature type="domain" description="HTH lysR-type" evidence="5">
    <location>
        <begin position="20"/>
        <end position="77"/>
    </location>
</feature>
<dbReference type="AlphaFoldDB" id="A0A431WX45"/>
<proteinExistence type="inferred from homology"/>
<evidence type="ECO:0000256" key="4">
    <source>
        <dbReference type="ARBA" id="ARBA00023163"/>
    </source>
</evidence>
<sequence>MQRRRPPQQQSTPEELASQLRLDEIKLFNLVAKLGSFSAAAKQLGISQPTASRRVRRLEESLSLRLFERTTHTVTLTELGTQFLQHSLQLMANFDSTLSFVQQTREEPAGLLTVGLPLWLLQTIDSRFFADFLQKYPKIRLNFYNVSPVRLQAESFECDEMDLMLHFFLPADRKMTARPLQVYKFDFFANPNYLARAPTLEHPRQFSQHDCLYVRNPFLQDKGWLWTENGQSNSVIINALTTFETFTPALDWALQGIGVIWCPTPLIDKADPARQMIKLFDGAYATSLILNAIYPSRRLLSPKVKVFMEELTRFLRNGHAASA</sequence>
<dbReference type="InterPro" id="IPR000847">
    <property type="entry name" value="LysR_HTH_N"/>
</dbReference>
<dbReference type="Proteomes" id="UP000267448">
    <property type="component" value="Unassembled WGS sequence"/>
</dbReference>
<dbReference type="PROSITE" id="PS50931">
    <property type="entry name" value="HTH_LYSR"/>
    <property type="match status" value="1"/>
</dbReference>
<dbReference type="InterPro" id="IPR058163">
    <property type="entry name" value="LysR-type_TF_proteobact-type"/>
</dbReference>
<evidence type="ECO:0000313" key="7">
    <source>
        <dbReference type="Proteomes" id="UP000267448"/>
    </source>
</evidence>
<dbReference type="PANTHER" id="PTHR30537">
    <property type="entry name" value="HTH-TYPE TRANSCRIPTIONAL REGULATOR"/>
    <property type="match status" value="1"/>
</dbReference>
<name>A0A431WX45_9GAMM</name>
<keyword evidence="3" id="KW-0238">DNA-binding</keyword>